<dbReference type="PROSITE" id="PS00894">
    <property type="entry name" value="HTH_DEOR_1"/>
    <property type="match status" value="1"/>
</dbReference>
<proteinExistence type="predicted"/>
<keyword evidence="2" id="KW-0238">DNA-binding</keyword>
<dbReference type="PROSITE" id="PS52050">
    <property type="entry name" value="WYL"/>
    <property type="match status" value="1"/>
</dbReference>
<dbReference type="PANTHER" id="PTHR34580">
    <property type="match status" value="1"/>
</dbReference>
<keyword evidence="6" id="KW-1185">Reference proteome</keyword>
<dbReference type="Proteomes" id="UP000004508">
    <property type="component" value="Unassembled WGS sequence"/>
</dbReference>
<dbReference type="FunCoup" id="D6U4H1">
    <property type="interactions" value="280"/>
</dbReference>
<name>D6U4H1_KTERA</name>
<dbReference type="GO" id="GO:0003700">
    <property type="term" value="F:DNA-binding transcription factor activity"/>
    <property type="evidence" value="ECO:0007669"/>
    <property type="project" value="InterPro"/>
</dbReference>
<dbReference type="InterPro" id="IPR018356">
    <property type="entry name" value="Tscrpt_reg_HTH_DeoR_CS"/>
</dbReference>
<evidence type="ECO:0000313" key="5">
    <source>
        <dbReference type="EMBL" id="EFH81401.1"/>
    </source>
</evidence>
<dbReference type="InParanoid" id="D6U4H1"/>
<keyword evidence="3" id="KW-0804">Transcription</keyword>
<dbReference type="PIRSF" id="PIRSF016838">
    <property type="entry name" value="PafC"/>
    <property type="match status" value="1"/>
</dbReference>
<dbReference type="STRING" id="485913.Krac_2119"/>
<dbReference type="InterPro" id="IPR026881">
    <property type="entry name" value="WYL_dom"/>
</dbReference>
<organism evidence="5 6">
    <name type="scientific">Ktedonobacter racemifer DSM 44963</name>
    <dbReference type="NCBI Taxonomy" id="485913"/>
    <lineage>
        <taxon>Bacteria</taxon>
        <taxon>Bacillati</taxon>
        <taxon>Chloroflexota</taxon>
        <taxon>Ktedonobacteria</taxon>
        <taxon>Ktedonobacterales</taxon>
        <taxon>Ktedonobacteraceae</taxon>
        <taxon>Ktedonobacter</taxon>
    </lineage>
</organism>
<dbReference type="eggNOG" id="COG2378">
    <property type="taxonomic scope" value="Bacteria"/>
</dbReference>
<comment type="caution">
    <text evidence="5">The sequence shown here is derived from an EMBL/GenBank/DDBJ whole genome shotgun (WGS) entry which is preliminary data.</text>
</comment>
<dbReference type="PANTHER" id="PTHR34580:SF1">
    <property type="entry name" value="PROTEIN PAFC"/>
    <property type="match status" value="1"/>
</dbReference>
<dbReference type="Pfam" id="PF25583">
    <property type="entry name" value="WCX"/>
    <property type="match status" value="1"/>
</dbReference>
<dbReference type="InterPro" id="IPR051534">
    <property type="entry name" value="CBASS_pafABC_assoc_protein"/>
</dbReference>
<dbReference type="InterPro" id="IPR028349">
    <property type="entry name" value="PafC-like"/>
</dbReference>
<evidence type="ECO:0000256" key="2">
    <source>
        <dbReference type="ARBA" id="ARBA00023125"/>
    </source>
</evidence>
<dbReference type="SUPFAM" id="SSF46785">
    <property type="entry name" value="Winged helix' DNA-binding domain"/>
    <property type="match status" value="1"/>
</dbReference>
<dbReference type="RefSeq" id="WP_007918754.1">
    <property type="nucleotide sequence ID" value="NZ_ADVG01000004.1"/>
</dbReference>
<dbReference type="GO" id="GO:0003677">
    <property type="term" value="F:DNA binding"/>
    <property type="evidence" value="ECO:0007669"/>
    <property type="project" value="UniProtKB-KW"/>
</dbReference>
<dbReference type="InterPro" id="IPR036388">
    <property type="entry name" value="WH-like_DNA-bd_sf"/>
</dbReference>
<sequence>MRADRLLSILLLLQVHSRLTSRELARRLEVSERTIHRDMEALGVAGIPVVAERGNGGGWGLLEEYRTNLTGLNEAEIQALFFIKPDRLLNDLGLRKASEAALIKLLAAVPSAQRRDAEYARQRIYVDTAGWNTSEGESLPYLAIVQAAVWQEKRLHIGYLRNEELVERVLDPLGLVAKGNIWYLIAAVEEQLRSYRVSRIASAELLEKPCQRPTDFDLASYWRQSMRSFKANLPRYTVRVRVPEELVHGLYHASRAMKIEQVGEADEQGCVELLLHFEMREDACGYVLSFGPRVEILEPPELREQVYELARSYVEHWNQQSRTNLT</sequence>
<dbReference type="Pfam" id="PF08279">
    <property type="entry name" value="HTH_11"/>
    <property type="match status" value="1"/>
</dbReference>
<dbReference type="Gene3D" id="1.10.10.10">
    <property type="entry name" value="Winged helix-like DNA-binding domain superfamily/Winged helix DNA-binding domain"/>
    <property type="match status" value="1"/>
</dbReference>
<gene>
    <name evidence="5" type="ORF">Krac_2119</name>
</gene>
<dbReference type="PROSITE" id="PS51000">
    <property type="entry name" value="HTH_DEOR_2"/>
    <property type="match status" value="1"/>
</dbReference>
<dbReference type="EMBL" id="ADVG01000004">
    <property type="protein sequence ID" value="EFH81401.1"/>
    <property type="molecule type" value="Genomic_DNA"/>
</dbReference>
<dbReference type="InterPro" id="IPR036390">
    <property type="entry name" value="WH_DNA-bd_sf"/>
</dbReference>
<protein>
    <submittedName>
        <fullName evidence="5">Helix-turn-helix type 11 domain protein</fullName>
    </submittedName>
</protein>
<dbReference type="OrthoDB" id="9815009at2"/>
<dbReference type="Pfam" id="PF13280">
    <property type="entry name" value="WYL"/>
    <property type="match status" value="1"/>
</dbReference>
<dbReference type="InterPro" id="IPR057727">
    <property type="entry name" value="WCX_dom"/>
</dbReference>
<evidence type="ECO:0000256" key="1">
    <source>
        <dbReference type="ARBA" id="ARBA00023015"/>
    </source>
</evidence>
<dbReference type="InterPro" id="IPR001034">
    <property type="entry name" value="DeoR_HTH"/>
</dbReference>
<evidence type="ECO:0000313" key="6">
    <source>
        <dbReference type="Proteomes" id="UP000004508"/>
    </source>
</evidence>
<feature type="domain" description="HTH deoR-type" evidence="4">
    <location>
        <begin position="2"/>
        <end position="60"/>
    </location>
</feature>
<reference evidence="5 6" key="1">
    <citation type="journal article" date="2011" name="Stand. Genomic Sci.">
        <title>Non-contiguous finished genome sequence and contextual data of the filamentous soil bacterium Ktedonobacter racemifer type strain (SOSP1-21).</title>
        <authorList>
            <person name="Chang Y.J."/>
            <person name="Land M."/>
            <person name="Hauser L."/>
            <person name="Chertkov O."/>
            <person name="Del Rio T.G."/>
            <person name="Nolan M."/>
            <person name="Copeland A."/>
            <person name="Tice H."/>
            <person name="Cheng J.F."/>
            <person name="Lucas S."/>
            <person name="Han C."/>
            <person name="Goodwin L."/>
            <person name="Pitluck S."/>
            <person name="Ivanova N."/>
            <person name="Ovchinikova G."/>
            <person name="Pati A."/>
            <person name="Chen A."/>
            <person name="Palaniappan K."/>
            <person name="Mavromatis K."/>
            <person name="Liolios K."/>
            <person name="Brettin T."/>
            <person name="Fiebig A."/>
            <person name="Rohde M."/>
            <person name="Abt B."/>
            <person name="Goker M."/>
            <person name="Detter J.C."/>
            <person name="Woyke T."/>
            <person name="Bristow J."/>
            <person name="Eisen J.A."/>
            <person name="Markowitz V."/>
            <person name="Hugenholtz P."/>
            <person name="Kyrpides N.C."/>
            <person name="Klenk H.P."/>
            <person name="Lapidus A."/>
        </authorList>
    </citation>
    <scope>NUCLEOTIDE SEQUENCE [LARGE SCALE GENOMIC DNA]</scope>
    <source>
        <strain evidence="6">DSM 44963</strain>
    </source>
</reference>
<evidence type="ECO:0000259" key="4">
    <source>
        <dbReference type="PROSITE" id="PS51000"/>
    </source>
</evidence>
<dbReference type="InterPro" id="IPR013196">
    <property type="entry name" value="HTH_11"/>
</dbReference>
<keyword evidence="1" id="KW-0805">Transcription regulation</keyword>
<evidence type="ECO:0000256" key="3">
    <source>
        <dbReference type="ARBA" id="ARBA00023163"/>
    </source>
</evidence>
<accession>D6U4H1</accession>
<dbReference type="AlphaFoldDB" id="D6U4H1"/>